<reference evidence="1 2" key="1">
    <citation type="submission" date="2019-07" db="EMBL/GenBank/DDBJ databases">
        <title>The pathways for chlorine oxyanion respiration interact through the shared metabolite chlorate.</title>
        <authorList>
            <person name="Barnum T.P."/>
            <person name="Cheng Y."/>
            <person name="Hill K.A."/>
            <person name="Lucas L.N."/>
            <person name="Carlson H.K."/>
            <person name="Coates J.D."/>
        </authorList>
    </citation>
    <scope>NUCLEOTIDE SEQUENCE [LARGE SCALE GENOMIC DNA]</scope>
    <source>
        <strain evidence="1">BK-3</strain>
    </source>
</reference>
<evidence type="ECO:0000313" key="1">
    <source>
        <dbReference type="EMBL" id="TVT52084.1"/>
    </source>
</evidence>
<accession>A0A558CTI9</accession>
<organism evidence="1 2">
    <name type="scientific">Sedimenticola thiotaurini</name>
    <dbReference type="NCBI Taxonomy" id="1543721"/>
    <lineage>
        <taxon>Bacteria</taxon>
        <taxon>Pseudomonadati</taxon>
        <taxon>Pseudomonadota</taxon>
        <taxon>Gammaproteobacteria</taxon>
        <taxon>Chromatiales</taxon>
        <taxon>Sedimenticolaceae</taxon>
        <taxon>Sedimenticola</taxon>
    </lineage>
</organism>
<comment type="caution">
    <text evidence="1">The sequence shown here is derived from an EMBL/GenBank/DDBJ whole genome shotgun (WGS) entry which is preliminary data.</text>
</comment>
<protein>
    <submittedName>
        <fullName evidence="1">DUF1415 domain-containing protein</fullName>
    </submittedName>
</protein>
<gene>
    <name evidence="1" type="ORF">FHK82_14255</name>
</gene>
<dbReference type="AlphaFoldDB" id="A0A558CTI9"/>
<dbReference type="EMBL" id="VMRY01000076">
    <property type="protein sequence ID" value="TVT52084.1"/>
    <property type="molecule type" value="Genomic_DNA"/>
</dbReference>
<sequence length="188" mass="21396">MSESFEPEKVINSVRHWVKSVVVGLNLCPFAKGPLVTDRIRFHVSDAVTGEQLLSDLEAELNYLQSVSSVETTMLIHPKVLQDFYDYNQFLNSADSVLSLMELEGVYQIASFHPDYQFGGTEPDDVENYTNRSPYPILHLIREESLERAIANYPEPDRIPARNISLLEKMGRDKMQALLQACFDEVAK</sequence>
<dbReference type="Pfam" id="PF07209">
    <property type="entry name" value="DUF1415"/>
    <property type="match status" value="1"/>
</dbReference>
<dbReference type="Proteomes" id="UP000317355">
    <property type="component" value="Unassembled WGS sequence"/>
</dbReference>
<dbReference type="InterPro" id="IPR009858">
    <property type="entry name" value="DUF1415"/>
</dbReference>
<evidence type="ECO:0000313" key="2">
    <source>
        <dbReference type="Proteomes" id="UP000317355"/>
    </source>
</evidence>
<proteinExistence type="predicted"/>
<name>A0A558CTI9_9GAMM</name>